<dbReference type="STRING" id="176090.SSIN_0705"/>
<dbReference type="PATRIC" id="fig|176090.4.peg.699"/>
<protein>
    <submittedName>
        <fullName evidence="1">Uncharacterized protein</fullName>
    </submittedName>
</protein>
<comment type="caution">
    <text evidence="1">The sequence shown here is derived from an EMBL/GenBank/DDBJ whole genome shotgun (WGS) entry which is preliminary data.</text>
</comment>
<dbReference type="EMBL" id="JPEN01000051">
    <property type="protein sequence ID" value="KGM37499.1"/>
    <property type="molecule type" value="Genomic_DNA"/>
</dbReference>
<reference evidence="1 2" key="1">
    <citation type="submission" date="2014-06" db="EMBL/GenBank/DDBJ databases">
        <authorList>
            <person name="Teng J.L."/>
            <person name="Huang Y."/>
            <person name="Tse H."/>
            <person name="Lau S.K."/>
            <person name="Woo P.C."/>
        </authorList>
    </citation>
    <scope>NUCLEOTIDE SEQUENCE [LARGE SCALE GENOMIC DNA]</scope>
    <source>
        <strain evidence="1 2">HKU4</strain>
    </source>
</reference>
<evidence type="ECO:0000313" key="1">
    <source>
        <dbReference type="EMBL" id="KGM37499.1"/>
    </source>
</evidence>
<organism evidence="1 2">
    <name type="scientific">Streptococcus sinensis</name>
    <dbReference type="NCBI Taxonomy" id="176090"/>
    <lineage>
        <taxon>Bacteria</taxon>
        <taxon>Bacillati</taxon>
        <taxon>Bacillota</taxon>
        <taxon>Bacilli</taxon>
        <taxon>Lactobacillales</taxon>
        <taxon>Streptococcaceae</taxon>
        <taxon>Streptococcus</taxon>
    </lineage>
</organism>
<proteinExistence type="predicted"/>
<dbReference type="Proteomes" id="UP000030019">
    <property type="component" value="Unassembled WGS sequence"/>
</dbReference>
<dbReference type="RefSeq" id="WP_037615800.1">
    <property type="nucleotide sequence ID" value="NZ_JPEN01000051.1"/>
</dbReference>
<keyword evidence="2" id="KW-1185">Reference proteome</keyword>
<name>A0A0A0DHC6_9STRE</name>
<accession>A0A0A0DHC6</accession>
<dbReference type="AlphaFoldDB" id="A0A0A0DHC6"/>
<evidence type="ECO:0000313" key="2">
    <source>
        <dbReference type="Proteomes" id="UP000030019"/>
    </source>
</evidence>
<sequence>MLDKVRETSVDEDILDFLKYVYFGDFSNPIEAASRRAYLDMNRTLRLKPLPDDVRLMLRRKVNLIFAEELPKLSLKDIPDQDSFDSWHQNVSNQMKRIYLDNGVVFTYGHAQKWLNMTIKYLYMLEATSFDEVFEYLHVPLDNYVFDIASGNLDIERPKQPWSRWDDYDHQYLAYQKAIREKILQGSPLRWEFRYWLKVVQGIEKD</sequence>
<gene>
    <name evidence="1" type="ORF">SSIN_0705</name>
</gene>